<keyword evidence="11 13" id="KW-0472">Membrane</keyword>
<dbReference type="InterPro" id="IPR017938">
    <property type="entry name" value="Riboflavin_synthase-like_b-brl"/>
</dbReference>
<sequence>MSAGNSLLPRGGYELTPEQQLAKEIAETTNGNLSKYLMIVCGAVSAAVIVWKVCERIIRLTRHVSCLNNDKQRYFAIPNQKFAALKRHLLYAPVFSKRHNREIQLSKAINVGTLPTRFQLLFLVSYFVSNVVWCVIDIDYSADMATACGVIRNRTGVLSTVNMVPLFLLAGRNNPLIPLLNISFDTYNLIHRWFGRIVILEALAHTLAHYGKNGWVFTPPAGNFILPGFIATCSFVFLGIQASSPLRHAFYEIFKALHILAATAAVVGLYYHLSASPGLFKWLCYVYGVIAIWSFDRTYRIWRVIRSHVGGSRSRTIVEALPGNAVRLTMTLARPWNAAPGQHAYLYMPAISYWQSHPFSVAWYDGVEDVKSDRLATTNQDLLAMQQQRVSFIIRGRTGMTDSLYKKAVAAPGGRFETSCFAEGPYGGHHSFDSYGTVVLFAGGVGITHPVPYIKHLVEGYSEGTVATRRILLVWTIQTPEHLEWIRPWMTEILGMDKRRDVLRIMLFVSQPRSTKEIHSPSSTVQMFPGRPNINTLLGMEQEHQVGAMAVTVCGPGALSDEVRLAVRNRQDRSHIDFIEEAFTWDSDVSSPSLDILRSKAQF</sequence>
<dbReference type="FunFam" id="3.40.50.80:FF:000023">
    <property type="entry name" value="Putative ferric-chelate reductase"/>
    <property type="match status" value="1"/>
</dbReference>
<dbReference type="InterPro" id="IPR051410">
    <property type="entry name" value="Ferric/Cupric_Reductase"/>
</dbReference>
<evidence type="ECO:0000256" key="1">
    <source>
        <dbReference type="ARBA" id="ARBA00004651"/>
    </source>
</evidence>
<dbReference type="InterPro" id="IPR013121">
    <property type="entry name" value="Fe_red_NAD-bd_6"/>
</dbReference>
<name>F9GBL8_FUSOF</name>
<dbReference type="GO" id="GO:0005886">
    <property type="term" value="C:plasma membrane"/>
    <property type="evidence" value="ECO:0007669"/>
    <property type="project" value="UniProtKB-SubCell"/>
</dbReference>
<evidence type="ECO:0000256" key="7">
    <source>
        <dbReference type="ARBA" id="ARBA00022982"/>
    </source>
</evidence>
<evidence type="ECO:0000256" key="2">
    <source>
        <dbReference type="ARBA" id="ARBA00006278"/>
    </source>
</evidence>
<keyword evidence="9" id="KW-0560">Oxidoreductase</keyword>
<keyword evidence="5" id="KW-1003">Cell membrane</keyword>
<dbReference type="GO" id="GO:0052851">
    <property type="term" value="F:ferric-chelate reductase (NADPH) activity"/>
    <property type="evidence" value="ECO:0007669"/>
    <property type="project" value="UniProtKB-EC"/>
</dbReference>
<keyword evidence="10" id="KW-0406">Ion transport</keyword>
<evidence type="ECO:0000256" key="13">
    <source>
        <dbReference type="SAM" id="Phobius"/>
    </source>
</evidence>
<feature type="transmembrane region" description="Helical" evidence="13">
    <location>
        <begin position="279"/>
        <end position="296"/>
    </location>
</feature>
<reference evidence="15" key="1">
    <citation type="journal article" date="2012" name="Mol. Plant Microbe Interact.">
        <title>A highly conserved effector in Fusarium oxysporum is required for full virulence on Arabidopsis.</title>
        <authorList>
            <person name="Thatcher L.F."/>
            <person name="Gardiner D.M."/>
            <person name="Kazan K."/>
            <person name="Manners J."/>
        </authorList>
    </citation>
    <scope>NUCLEOTIDE SEQUENCE [LARGE SCALE GENOMIC DNA]</scope>
    <source>
        <strain evidence="15">Fo5176</strain>
    </source>
</reference>
<dbReference type="GO" id="GO:0006826">
    <property type="term" value="P:iron ion transport"/>
    <property type="evidence" value="ECO:0007669"/>
    <property type="project" value="UniProtKB-ARBA"/>
</dbReference>
<evidence type="ECO:0000256" key="6">
    <source>
        <dbReference type="ARBA" id="ARBA00022692"/>
    </source>
</evidence>
<dbReference type="OrthoDB" id="4494341at2759"/>
<dbReference type="STRING" id="660025.F9GBL8"/>
<dbReference type="Gene3D" id="3.40.50.80">
    <property type="entry name" value="Nucleotide-binding domain of ferredoxin-NADP reductase (FNR) module"/>
    <property type="match status" value="1"/>
</dbReference>
<dbReference type="InterPro" id="IPR039261">
    <property type="entry name" value="FNR_nucleotide-bd"/>
</dbReference>
<dbReference type="Pfam" id="PF01794">
    <property type="entry name" value="Ferric_reduct"/>
    <property type="match status" value="1"/>
</dbReference>
<dbReference type="InterPro" id="IPR013112">
    <property type="entry name" value="FAD-bd_8"/>
</dbReference>
<dbReference type="InterPro" id="IPR017927">
    <property type="entry name" value="FAD-bd_FR_type"/>
</dbReference>
<dbReference type="Pfam" id="PF08022">
    <property type="entry name" value="FAD_binding_8"/>
    <property type="match status" value="1"/>
</dbReference>
<evidence type="ECO:0000256" key="11">
    <source>
        <dbReference type="ARBA" id="ARBA00023136"/>
    </source>
</evidence>
<evidence type="ECO:0000256" key="8">
    <source>
        <dbReference type="ARBA" id="ARBA00022989"/>
    </source>
</evidence>
<keyword evidence="8 13" id="KW-1133">Transmembrane helix</keyword>
<evidence type="ECO:0000313" key="15">
    <source>
        <dbReference type="EMBL" id="EGU73413.1"/>
    </source>
</evidence>
<dbReference type="Pfam" id="PF08030">
    <property type="entry name" value="NAD_binding_6"/>
    <property type="match status" value="1"/>
</dbReference>
<feature type="domain" description="FAD-binding FR-type" evidence="14">
    <location>
        <begin position="294"/>
        <end position="432"/>
    </location>
</feature>
<keyword evidence="7" id="KW-0249">Electron transport</keyword>
<dbReference type="PANTHER" id="PTHR32361">
    <property type="entry name" value="FERRIC/CUPRIC REDUCTASE TRANSMEMBRANE COMPONENT"/>
    <property type="match status" value="1"/>
</dbReference>
<dbReference type="PROSITE" id="PS51384">
    <property type="entry name" value="FAD_FR"/>
    <property type="match status" value="1"/>
</dbReference>
<evidence type="ECO:0000256" key="4">
    <source>
        <dbReference type="ARBA" id="ARBA00022448"/>
    </source>
</evidence>
<protein>
    <recommendedName>
        <fullName evidence="3">ferric-chelate reductase (NADPH)</fullName>
        <ecNumber evidence="3">1.16.1.9</ecNumber>
    </recommendedName>
</protein>
<comment type="caution">
    <text evidence="15">The sequence shown here is derived from an EMBL/GenBank/DDBJ whole genome shotgun (WGS) entry which is preliminary data.</text>
</comment>
<evidence type="ECO:0000256" key="10">
    <source>
        <dbReference type="ARBA" id="ARBA00023065"/>
    </source>
</evidence>
<feature type="transmembrane region" description="Helical" evidence="13">
    <location>
        <begin position="223"/>
        <end position="241"/>
    </location>
</feature>
<evidence type="ECO:0000256" key="12">
    <source>
        <dbReference type="ARBA" id="ARBA00048483"/>
    </source>
</evidence>
<comment type="catalytic activity">
    <reaction evidence="12">
        <text>2 a Fe(II)-siderophore + NADP(+) + H(+) = 2 a Fe(III)-siderophore + NADPH</text>
        <dbReference type="Rhea" id="RHEA:28795"/>
        <dbReference type="Rhea" id="RHEA-COMP:11342"/>
        <dbReference type="Rhea" id="RHEA-COMP:11344"/>
        <dbReference type="ChEBI" id="CHEBI:15378"/>
        <dbReference type="ChEBI" id="CHEBI:29033"/>
        <dbReference type="ChEBI" id="CHEBI:29034"/>
        <dbReference type="ChEBI" id="CHEBI:57783"/>
        <dbReference type="ChEBI" id="CHEBI:58349"/>
        <dbReference type="EC" id="1.16.1.9"/>
    </reaction>
</comment>
<comment type="similarity">
    <text evidence="2">Belongs to the ferric reductase (FRE) family.</text>
</comment>
<dbReference type="EMBL" id="AFQF01004564">
    <property type="protein sequence ID" value="EGU73413.1"/>
    <property type="molecule type" value="Genomic_DNA"/>
</dbReference>
<gene>
    <name evidence="15" type="ORF">FOXB_16051</name>
</gene>
<dbReference type="AlphaFoldDB" id="F9GBL8"/>
<feature type="transmembrane region" description="Helical" evidence="13">
    <location>
        <begin position="253"/>
        <end position="273"/>
    </location>
</feature>
<dbReference type="InterPro" id="IPR013130">
    <property type="entry name" value="Fe3_Rdtase_TM_dom"/>
</dbReference>
<dbReference type="EC" id="1.16.1.9" evidence="3"/>
<dbReference type="SFLD" id="SFLDG01168">
    <property type="entry name" value="Ferric_reductase_subgroup_(FRE"/>
    <property type="match status" value="1"/>
</dbReference>
<evidence type="ECO:0000256" key="5">
    <source>
        <dbReference type="ARBA" id="ARBA00022475"/>
    </source>
</evidence>
<dbReference type="GO" id="GO:0015677">
    <property type="term" value="P:copper ion import"/>
    <property type="evidence" value="ECO:0007669"/>
    <property type="project" value="TreeGrafter"/>
</dbReference>
<dbReference type="GO" id="GO:0006879">
    <property type="term" value="P:intracellular iron ion homeostasis"/>
    <property type="evidence" value="ECO:0007669"/>
    <property type="project" value="TreeGrafter"/>
</dbReference>
<evidence type="ECO:0000259" key="14">
    <source>
        <dbReference type="PROSITE" id="PS51384"/>
    </source>
</evidence>
<proteinExistence type="inferred from homology"/>
<organism evidence="15">
    <name type="scientific">Fusarium oxysporum (strain Fo5176)</name>
    <name type="common">Fusarium vascular wilt</name>
    <dbReference type="NCBI Taxonomy" id="660025"/>
    <lineage>
        <taxon>Eukaryota</taxon>
        <taxon>Fungi</taxon>
        <taxon>Dikarya</taxon>
        <taxon>Ascomycota</taxon>
        <taxon>Pezizomycotina</taxon>
        <taxon>Sordariomycetes</taxon>
        <taxon>Hypocreomycetidae</taxon>
        <taxon>Hypocreales</taxon>
        <taxon>Nectriaceae</taxon>
        <taxon>Fusarium</taxon>
        <taxon>Fusarium oxysporum species complex</taxon>
    </lineage>
</organism>
<evidence type="ECO:0000256" key="9">
    <source>
        <dbReference type="ARBA" id="ARBA00023002"/>
    </source>
</evidence>
<accession>F9GBL8</accession>
<dbReference type="PaxDb" id="5507-FOXG_09522P0"/>
<comment type="subcellular location">
    <subcellularLocation>
        <location evidence="1">Cell membrane</location>
        <topology evidence="1">Multi-pass membrane protein</topology>
    </subcellularLocation>
</comment>
<dbReference type="SUPFAM" id="SSF63380">
    <property type="entry name" value="Riboflavin synthase domain-like"/>
    <property type="match status" value="1"/>
</dbReference>
<keyword evidence="4" id="KW-0813">Transport</keyword>
<dbReference type="SFLD" id="SFLDS00052">
    <property type="entry name" value="Ferric_Reductase_Domain"/>
    <property type="match status" value="1"/>
</dbReference>
<dbReference type="CDD" id="cd06186">
    <property type="entry name" value="NOX_Duox_like_FAD_NADP"/>
    <property type="match status" value="1"/>
</dbReference>
<feature type="transmembrane region" description="Helical" evidence="13">
    <location>
        <begin position="36"/>
        <end position="54"/>
    </location>
</feature>
<keyword evidence="6 13" id="KW-0812">Transmembrane</keyword>
<evidence type="ECO:0000256" key="3">
    <source>
        <dbReference type="ARBA" id="ARBA00012668"/>
    </source>
</evidence>
<dbReference type="SUPFAM" id="SSF52343">
    <property type="entry name" value="Ferredoxin reductase-like, C-terminal NADP-linked domain"/>
    <property type="match status" value="1"/>
</dbReference>
<dbReference type="PANTHER" id="PTHR32361:SF24">
    <property type="entry name" value="REDUCTASE, PUTATIVE (AFU_ORTHOLOGUE AFUA_3G10820)-RELATED"/>
    <property type="match status" value="1"/>
</dbReference>